<evidence type="ECO:0000313" key="2">
    <source>
        <dbReference type="Proteomes" id="UP001062846"/>
    </source>
</evidence>
<protein>
    <submittedName>
        <fullName evidence="1">Uncharacterized protein</fullName>
    </submittedName>
</protein>
<sequence length="122" mass="12950">MGIIPEAPLGSSNAMIPMIGFGTALWPLGGSETMKQSVLQAIELGYRHFDTAAIYQSEQCLGEAIAQVLHLGLVRSMGRAGCSLGCTAQCTQCVGPNLLKGKELKSIIWAVSYGSLFQMLES</sequence>
<reference evidence="1" key="1">
    <citation type="submission" date="2022-02" db="EMBL/GenBank/DDBJ databases">
        <title>Plant Genome Project.</title>
        <authorList>
            <person name="Zhang R.-G."/>
        </authorList>
    </citation>
    <scope>NUCLEOTIDE SEQUENCE</scope>
    <source>
        <strain evidence="1">AT1</strain>
    </source>
</reference>
<keyword evidence="2" id="KW-1185">Reference proteome</keyword>
<proteinExistence type="predicted"/>
<dbReference type="EMBL" id="CM046396">
    <property type="protein sequence ID" value="KAI8538598.1"/>
    <property type="molecule type" value="Genomic_DNA"/>
</dbReference>
<evidence type="ECO:0000313" key="1">
    <source>
        <dbReference type="EMBL" id="KAI8538598.1"/>
    </source>
</evidence>
<name>A0ACC0ME04_RHOML</name>
<comment type="caution">
    <text evidence="1">The sequence shown here is derived from an EMBL/GenBank/DDBJ whole genome shotgun (WGS) entry which is preliminary data.</text>
</comment>
<organism evidence="1 2">
    <name type="scientific">Rhododendron molle</name>
    <name type="common">Chinese azalea</name>
    <name type="synonym">Azalea mollis</name>
    <dbReference type="NCBI Taxonomy" id="49168"/>
    <lineage>
        <taxon>Eukaryota</taxon>
        <taxon>Viridiplantae</taxon>
        <taxon>Streptophyta</taxon>
        <taxon>Embryophyta</taxon>
        <taxon>Tracheophyta</taxon>
        <taxon>Spermatophyta</taxon>
        <taxon>Magnoliopsida</taxon>
        <taxon>eudicotyledons</taxon>
        <taxon>Gunneridae</taxon>
        <taxon>Pentapetalae</taxon>
        <taxon>asterids</taxon>
        <taxon>Ericales</taxon>
        <taxon>Ericaceae</taxon>
        <taxon>Ericoideae</taxon>
        <taxon>Rhodoreae</taxon>
        <taxon>Rhododendron</taxon>
    </lineage>
</organism>
<gene>
    <name evidence="1" type="ORF">RHMOL_Rhmol09G0116800</name>
</gene>
<dbReference type="Proteomes" id="UP001062846">
    <property type="component" value="Chromosome 9"/>
</dbReference>
<accession>A0ACC0ME04</accession>